<dbReference type="NCBIfam" id="TIGR00453">
    <property type="entry name" value="ispD"/>
    <property type="match status" value="1"/>
</dbReference>
<accession>A0A9D6V0T6</accession>
<proteinExistence type="inferred from homology"/>
<dbReference type="Proteomes" id="UP000807825">
    <property type="component" value="Unassembled WGS sequence"/>
</dbReference>
<dbReference type="InterPro" id="IPR050088">
    <property type="entry name" value="IspD/TarI_cytidylyltransf_bact"/>
</dbReference>
<dbReference type="GO" id="GO:0019288">
    <property type="term" value="P:isopentenyl diphosphate biosynthetic process, methylerythritol 4-phosphate pathway"/>
    <property type="evidence" value="ECO:0007669"/>
    <property type="project" value="UniProtKB-UniRule"/>
</dbReference>
<keyword evidence="1 3" id="KW-0808">Transferase</keyword>
<dbReference type="PANTHER" id="PTHR32125">
    <property type="entry name" value="2-C-METHYL-D-ERYTHRITOL 4-PHOSPHATE CYTIDYLYLTRANSFERASE, CHLOROPLASTIC"/>
    <property type="match status" value="1"/>
</dbReference>
<dbReference type="EC" id="2.7.7.60" evidence="3"/>
<dbReference type="AlphaFoldDB" id="A0A9D6V0T6"/>
<comment type="caution">
    <text evidence="4">The sequence shown here is derived from an EMBL/GenBank/DDBJ whole genome shotgun (WGS) entry which is preliminary data.</text>
</comment>
<evidence type="ECO:0000256" key="2">
    <source>
        <dbReference type="ARBA" id="ARBA00022695"/>
    </source>
</evidence>
<evidence type="ECO:0000313" key="4">
    <source>
        <dbReference type="EMBL" id="MBI5249981.1"/>
    </source>
</evidence>
<sequence>MIRAAIVTAGGVGTRMGCTMPKQYLGLNGIPILTRTLMAFERHALIDFIVVTVPSGDEGFCMDGMVKPFNLNKVRTIVAGGRTRQESVYEGLKEARDSYLVAIHDGVRPLVSAETISKTFRAAESVGAALACGSIRETVKRKVGEMLETIPRSDMWLAHTPQTFHTDLILKAHSKALEDRFEATDDAALVERLGHPIEIVEDDDDNIKITTPRDMELATMLLHRNSARDSGCSTP</sequence>
<dbReference type="InterPro" id="IPR029044">
    <property type="entry name" value="Nucleotide-diphossugar_trans"/>
</dbReference>
<dbReference type="CDD" id="cd02516">
    <property type="entry name" value="CDP-ME_synthetase"/>
    <property type="match status" value="1"/>
</dbReference>
<dbReference type="Pfam" id="PF01128">
    <property type="entry name" value="IspD"/>
    <property type="match status" value="1"/>
</dbReference>
<dbReference type="SUPFAM" id="SSF53448">
    <property type="entry name" value="Nucleotide-diphospho-sugar transferases"/>
    <property type="match status" value="1"/>
</dbReference>
<dbReference type="InterPro" id="IPR034683">
    <property type="entry name" value="IspD/TarI"/>
</dbReference>
<evidence type="ECO:0000256" key="1">
    <source>
        <dbReference type="ARBA" id="ARBA00022679"/>
    </source>
</evidence>
<evidence type="ECO:0000256" key="3">
    <source>
        <dbReference type="HAMAP-Rule" id="MF_00108"/>
    </source>
</evidence>
<dbReference type="PANTHER" id="PTHR32125:SF4">
    <property type="entry name" value="2-C-METHYL-D-ERYTHRITOL 4-PHOSPHATE CYTIDYLYLTRANSFERASE, CHLOROPLASTIC"/>
    <property type="match status" value="1"/>
</dbReference>
<gene>
    <name evidence="3 4" type="primary">ispD</name>
    <name evidence="4" type="ORF">HY912_10850</name>
</gene>
<feature type="site" description="Positions MEP for the nucleophilic attack" evidence="3">
    <location>
        <position position="152"/>
    </location>
</feature>
<dbReference type="FunFam" id="3.90.550.10:FF:000003">
    <property type="entry name" value="2-C-methyl-D-erythritol 4-phosphate cytidylyltransferase"/>
    <property type="match status" value="1"/>
</dbReference>
<evidence type="ECO:0000313" key="5">
    <source>
        <dbReference type="Proteomes" id="UP000807825"/>
    </source>
</evidence>
<protein>
    <recommendedName>
        <fullName evidence="3">2-C-methyl-D-erythritol 4-phosphate cytidylyltransferase</fullName>
        <ecNumber evidence="3">2.7.7.60</ecNumber>
    </recommendedName>
    <alternativeName>
        <fullName evidence="3">4-diphosphocytidyl-2C-methyl-D-erythritol synthase</fullName>
    </alternativeName>
    <alternativeName>
        <fullName evidence="3">MEP cytidylyltransferase</fullName>
        <shortName evidence="3">MCT</shortName>
    </alternativeName>
</protein>
<comment type="pathway">
    <text evidence="3">Isoprenoid biosynthesis; isopentenyl diphosphate biosynthesis via DXP pathway; isopentenyl diphosphate from 1-deoxy-D-xylulose 5-phosphate: step 2/6.</text>
</comment>
<comment type="similarity">
    <text evidence="3">Belongs to the IspD/TarI cytidylyltransferase family. IspD subfamily.</text>
</comment>
<feature type="site" description="Transition state stabilizer" evidence="3">
    <location>
        <position position="15"/>
    </location>
</feature>
<reference evidence="4" key="1">
    <citation type="submission" date="2020-07" db="EMBL/GenBank/DDBJ databases">
        <title>Huge and variable diversity of episymbiotic CPR bacteria and DPANN archaea in groundwater ecosystems.</title>
        <authorList>
            <person name="He C.Y."/>
            <person name="Keren R."/>
            <person name="Whittaker M."/>
            <person name="Farag I.F."/>
            <person name="Doudna J."/>
            <person name="Cate J.H.D."/>
            <person name="Banfield J.F."/>
        </authorList>
    </citation>
    <scope>NUCLEOTIDE SEQUENCE</scope>
    <source>
        <strain evidence="4">NC_groundwater_1664_Pr3_B-0.1um_52_9</strain>
    </source>
</reference>
<keyword evidence="2 3" id="KW-0548">Nucleotidyltransferase</keyword>
<comment type="function">
    <text evidence="3">Catalyzes the formation of 4-diphosphocytidyl-2-C-methyl-D-erythritol from CTP and 2-C-methyl-D-erythritol 4-phosphate (MEP).</text>
</comment>
<dbReference type="EMBL" id="JACRDE010000294">
    <property type="protein sequence ID" value="MBI5249981.1"/>
    <property type="molecule type" value="Genomic_DNA"/>
</dbReference>
<name>A0A9D6V0T6_9BACT</name>
<dbReference type="GO" id="GO:0050518">
    <property type="term" value="F:2-C-methyl-D-erythritol 4-phosphate cytidylyltransferase activity"/>
    <property type="evidence" value="ECO:0007669"/>
    <property type="project" value="UniProtKB-UniRule"/>
</dbReference>
<dbReference type="Gene3D" id="3.90.550.10">
    <property type="entry name" value="Spore Coat Polysaccharide Biosynthesis Protein SpsA, Chain A"/>
    <property type="match status" value="1"/>
</dbReference>
<dbReference type="HAMAP" id="MF_00108">
    <property type="entry name" value="IspD"/>
    <property type="match status" value="1"/>
</dbReference>
<feature type="site" description="Transition state stabilizer" evidence="3">
    <location>
        <position position="22"/>
    </location>
</feature>
<keyword evidence="3" id="KW-0414">Isoprene biosynthesis</keyword>
<comment type="catalytic activity">
    <reaction evidence="3">
        <text>2-C-methyl-D-erythritol 4-phosphate + CTP + H(+) = 4-CDP-2-C-methyl-D-erythritol + diphosphate</text>
        <dbReference type="Rhea" id="RHEA:13429"/>
        <dbReference type="ChEBI" id="CHEBI:15378"/>
        <dbReference type="ChEBI" id="CHEBI:33019"/>
        <dbReference type="ChEBI" id="CHEBI:37563"/>
        <dbReference type="ChEBI" id="CHEBI:57823"/>
        <dbReference type="ChEBI" id="CHEBI:58262"/>
        <dbReference type="EC" id="2.7.7.60"/>
    </reaction>
</comment>
<organism evidence="4 5">
    <name type="scientific">Desulfomonile tiedjei</name>
    <dbReference type="NCBI Taxonomy" id="2358"/>
    <lineage>
        <taxon>Bacteria</taxon>
        <taxon>Pseudomonadati</taxon>
        <taxon>Thermodesulfobacteriota</taxon>
        <taxon>Desulfomonilia</taxon>
        <taxon>Desulfomonilales</taxon>
        <taxon>Desulfomonilaceae</taxon>
        <taxon>Desulfomonile</taxon>
    </lineage>
</organism>
<feature type="site" description="Positions MEP for the nucleophilic attack" evidence="3">
    <location>
        <position position="208"/>
    </location>
</feature>
<dbReference type="InterPro" id="IPR001228">
    <property type="entry name" value="IspD"/>
</dbReference>